<sequence length="318" mass="37695">MKKINPQNKICIYLDQFVISDIIDGTNPLWLKIKELLEVNHSLGKLYCPLSVEHTLETAKKNIEGAIKHDKYFRSLSDNYLLKSDPFLTSQIISSLIRKNNFTTNTFLKTAKLKDFDEIYNQINKNNKIFDESITHRFSSQNEIRKNLKPTNNNETELILMNAIKNIERQKFIDRLKEYIKKKRIQIRPDNYGNHNFPHWIDQLLYQLTYKHSFKKKQLEQLLTELETNGFRRIPTLYIKTSLGAYLAVKNKQENTGDHIDLMRISSYLFSTDIFFTDKKRKHEICDLGLDKKYKTKVFSGVKQDLIEFIEYLENIKN</sequence>
<evidence type="ECO:0000313" key="1">
    <source>
        <dbReference type="EMBL" id="MDO3695992.1"/>
    </source>
</evidence>
<keyword evidence="2" id="KW-1185">Reference proteome</keyword>
<proteinExistence type="predicted"/>
<evidence type="ECO:0008006" key="3">
    <source>
        <dbReference type="Google" id="ProtNLM"/>
    </source>
</evidence>
<accession>A0ABT8VVI6</accession>
<evidence type="ECO:0000313" key="2">
    <source>
        <dbReference type="Proteomes" id="UP001168642"/>
    </source>
</evidence>
<dbReference type="Proteomes" id="UP001168642">
    <property type="component" value="Unassembled WGS sequence"/>
</dbReference>
<name>A0ABT8VVI6_9FLAO</name>
<dbReference type="RefSeq" id="WP_302885299.1">
    <property type="nucleotide sequence ID" value="NZ_JAUMIT010000015.1"/>
</dbReference>
<organism evidence="1 2">
    <name type="scientific">Wenyingzhuangia gilva</name>
    <dbReference type="NCBI Taxonomy" id="3057677"/>
    <lineage>
        <taxon>Bacteria</taxon>
        <taxon>Pseudomonadati</taxon>
        <taxon>Bacteroidota</taxon>
        <taxon>Flavobacteriia</taxon>
        <taxon>Flavobacteriales</taxon>
        <taxon>Flavobacteriaceae</taxon>
        <taxon>Wenyingzhuangia</taxon>
    </lineage>
</organism>
<comment type="caution">
    <text evidence="1">The sequence shown here is derived from an EMBL/GenBank/DDBJ whole genome shotgun (WGS) entry which is preliminary data.</text>
</comment>
<gene>
    <name evidence="1" type="ORF">QVZ41_14160</name>
</gene>
<reference evidence="1" key="1">
    <citation type="submission" date="2023-07" db="EMBL/GenBank/DDBJ databases">
        <title>Wenyingzhuangia sp. chi5 genome sequencing and assembly.</title>
        <authorList>
            <person name="Park S."/>
        </authorList>
    </citation>
    <scope>NUCLEOTIDE SEQUENCE</scope>
    <source>
        <strain evidence="1">Chi5</strain>
    </source>
</reference>
<protein>
    <recommendedName>
        <fullName evidence="3">PIN domain-containing protein</fullName>
    </recommendedName>
</protein>
<dbReference type="EMBL" id="JAUMIT010000015">
    <property type="protein sequence ID" value="MDO3695992.1"/>
    <property type="molecule type" value="Genomic_DNA"/>
</dbReference>